<dbReference type="InterPro" id="IPR045794">
    <property type="entry name" value="Trypco1"/>
</dbReference>
<dbReference type="Pfam" id="PF19493">
    <property type="entry name" value="Trypco1"/>
    <property type="match status" value="1"/>
</dbReference>
<sequence length="128" mass="13405">MTEKIRGMLGMQSVVVETEVGGIPVLVEAVVGPGFQRTGSSKPVEKLQGMFTRAEAVIEQLALTAVQIGERVAAQSARPDEIEVQFGLKFSATGDIVIASAGAEASLGVRVVYRDRTLGKESDGADAT</sequence>
<evidence type="ECO:0000313" key="3">
    <source>
        <dbReference type="Proteomes" id="UP001589890"/>
    </source>
</evidence>
<dbReference type="EMBL" id="JBHLTC010000005">
    <property type="protein sequence ID" value="MFC0623263.1"/>
    <property type="molecule type" value="Genomic_DNA"/>
</dbReference>
<dbReference type="Proteomes" id="UP001589890">
    <property type="component" value="Unassembled WGS sequence"/>
</dbReference>
<dbReference type="NCBIfam" id="NF041216">
    <property type="entry name" value="CU044_2847_fam"/>
    <property type="match status" value="1"/>
</dbReference>
<name>A0ABV6QF53_9ACTN</name>
<dbReference type="RefSeq" id="WP_380043962.1">
    <property type="nucleotide sequence ID" value="NZ_JBHLTC010000005.1"/>
</dbReference>
<proteinExistence type="predicted"/>
<feature type="domain" description="Trypsin-co-occurring" evidence="1">
    <location>
        <begin position="22"/>
        <end position="114"/>
    </location>
</feature>
<comment type="caution">
    <text evidence="2">The sequence shown here is derived from an EMBL/GenBank/DDBJ whole genome shotgun (WGS) entry which is preliminary data.</text>
</comment>
<organism evidence="2 3">
    <name type="scientific">Kribbella deserti</name>
    <dbReference type="NCBI Taxonomy" id="1926257"/>
    <lineage>
        <taxon>Bacteria</taxon>
        <taxon>Bacillati</taxon>
        <taxon>Actinomycetota</taxon>
        <taxon>Actinomycetes</taxon>
        <taxon>Propionibacteriales</taxon>
        <taxon>Kribbellaceae</taxon>
        <taxon>Kribbella</taxon>
    </lineage>
</organism>
<evidence type="ECO:0000313" key="2">
    <source>
        <dbReference type="EMBL" id="MFC0623263.1"/>
    </source>
</evidence>
<protein>
    <submittedName>
        <fullName evidence="2">CU044_2847 family protein</fullName>
    </submittedName>
</protein>
<reference evidence="2 3" key="1">
    <citation type="submission" date="2024-09" db="EMBL/GenBank/DDBJ databases">
        <authorList>
            <person name="Sun Q."/>
            <person name="Mori K."/>
        </authorList>
    </citation>
    <scope>NUCLEOTIDE SEQUENCE [LARGE SCALE GENOMIC DNA]</scope>
    <source>
        <strain evidence="2 3">CGMCC 1.15906</strain>
    </source>
</reference>
<gene>
    <name evidence="2" type="ORF">ACFFGN_04270</name>
</gene>
<evidence type="ECO:0000259" key="1">
    <source>
        <dbReference type="Pfam" id="PF19493"/>
    </source>
</evidence>
<keyword evidence="3" id="KW-1185">Reference proteome</keyword>
<accession>A0ABV6QF53</accession>